<keyword evidence="1" id="KW-0560">Oxidoreductase</keyword>
<dbReference type="EMBL" id="CP042905">
    <property type="protein sequence ID" value="QEE16695.1"/>
    <property type="molecule type" value="Genomic_DNA"/>
</dbReference>
<feature type="domain" description="Pyruvate/ketoisovalerate oxidoreductase catalytic" evidence="2">
    <location>
        <begin position="14"/>
        <end position="196"/>
    </location>
</feature>
<evidence type="ECO:0000259" key="2">
    <source>
        <dbReference type="Pfam" id="PF01558"/>
    </source>
</evidence>
<dbReference type="InterPro" id="IPR052198">
    <property type="entry name" value="IorB_Oxidoreductase"/>
</dbReference>
<reference evidence="3 4" key="2">
    <citation type="journal article" date="2024" name="Int. J. Syst. Evol. Microbiol.">
        <title>Promethearchaeum syntrophicum gen. nov., sp. nov., an anaerobic, obligately syntrophic archaeon, the first isolate of the lineage 'Asgard' archaea, and proposal of the new archaeal phylum Promethearchaeota phyl. nov. and kingdom Promethearchaeati regn. nov.</title>
        <authorList>
            <person name="Imachi H."/>
            <person name="Nobu M.K."/>
            <person name="Kato S."/>
            <person name="Takaki Y."/>
            <person name="Miyazaki M."/>
            <person name="Miyata M."/>
            <person name="Ogawara M."/>
            <person name="Saito Y."/>
            <person name="Sakai S."/>
            <person name="Tahara Y.O."/>
            <person name="Takano Y."/>
            <person name="Tasumi E."/>
            <person name="Uematsu K."/>
            <person name="Yoshimura T."/>
            <person name="Itoh T."/>
            <person name="Ohkuma M."/>
            <person name="Takai K."/>
        </authorList>
    </citation>
    <scope>NUCLEOTIDE SEQUENCE [LARGE SCALE GENOMIC DNA]</scope>
    <source>
        <strain evidence="3 4">MK-D1</strain>
    </source>
</reference>
<dbReference type="GO" id="GO:0043805">
    <property type="term" value="F:indolepyruvate ferredoxin oxidoreductase activity"/>
    <property type="evidence" value="ECO:0007669"/>
    <property type="project" value="UniProtKB-EC"/>
</dbReference>
<dbReference type="AlphaFoldDB" id="A0A5B9DCF8"/>
<dbReference type="PANTHER" id="PTHR43854">
    <property type="entry name" value="INDOLEPYRUVATE OXIDOREDUCTASE SUBUNIT IORB"/>
    <property type="match status" value="1"/>
</dbReference>
<evidence type="ECO:0000313" key="3">
    <source>
        <dbReference type="EMBL" id="QEE16695.1"/>
    </source>
</evidence>
<organism evidence="3 4">
    <name type="scientific">Promethearchaeum syntrophicum</name>
    <dbReference type="NCBI Taxonomy" id="2594042"/>
    <lineage>
        <taxon>Archaea</taxon>
        <taxon>Promethearchaeati</taxon>
        <taxon>Promethearchaeota</taxon>
        <taxon>Promethearchaeia</taxon>
        <taxon>Promethearchaeales</taxon>
        <taxon>Promethearchaeaceae</taxon>
        <taxon>Promethearchaeum</taxon>
    </lineage>
</organism>
<evidence type="ECO:0000313" key="4">
    <source>
        <dbReference type="Proteomes" id="UP000321408"/>
    </source>
</evidence>
<dbReference type="PANTHER" id="PTHR43854:SF1">
    <property type="entry name" value="INDOLEPYRUVATE OXIDOREDUCTASE SUBUNIT IORB"/>
    <property type="match status" value="1"/>
</dbReference>
<dbReference type="GeneID" id="41330510"/>
<dbReference type="Gene3D" id="3.40.920.10">
    <property type="entry name" value="Pyruvate-ferredoxin oxidoreductase, PFOR, domain III"/>
    <property type="match status" value="1"/>
</dbReference>
<proteinExistence type="predicted"/>
<name>A0A5B9DCF8_9ARCH</name>
<dbReference type="Pfam" id="PF01558">
    <property type="entry name" value="POR"/>
    <property type="match status" value="1"/>
</dbReference>
<dbReference type="Proteomes" id="UP000321408">
    <property type="component" value="Chromosome"/>
</dbReference>
<evidence type="ECO:0000256" key="1">
    <source>
        <dbReference type="ARBA" id="ARBA00023002"/>
    </source>
</evidence>
<keyword evidence="4" id="KW-1185">Reference proteome</keyword>
<sequence length="206" mass="22479">MNIDKFNILSVGVGGQGVIRVTQILASAALLDDYHVRTAETHGMAQRGGSVSGYLRFGEHVDGPLIPAGLADIIIALEPLEAVRNMKYVGKKSIILLNDKQILPLSIYQSKKIVYPKFDEILANLKKITTNVFFIKATELAEKAGNAKTSNVIMLGVIFGTGILPLSKENLEKSILKYVPSKAIEVNKIAFNIGIEEGQKMRSELN</sequence>
<dbReference type="KEGG" id="psyt:DSAG12_02525"/>
<dbReference type="InterPro" id="IPR019752">
    <property type="entry name" value="Pyrv/ketoisovalerate_OxRed_cat"/>
</dbReference>
<protein>
    <submittedName>
        <fullName evidence="3">Indolepyruvate oxidoreductase subunit beta</fullName>
    </submittedName>
</protein>
<dbReference type="SUPFAM" id="SSF53323">
    <property type="entry name" value="Pyruvate-ferredoxin oxidoreductase, PFOR, domain III"/>
    <property type="match status" value="1"/>
</dbReference>
<gene>
    <name evidence="3" type="ORF">DSAG12_02525</name>
</gene>
<accession>A0A5B9DCF8</accession>
<dbReference type="RefSeq" id="WP_147663630.1">
    <property type="nucleotide sequence ID" value="NZ_CP042905.2"/>
</dbReference>
<reference evidence="3 4" key="1">
    <citation type="journal article" date="2020" name="Nature">
        <title>Isolation of an archaeon at the prokaryote-eukaryote interface.</title>
        <authorList>
            <person name="Imachi H."/>
            <person name="Nobu M.K."/>
            <person name="Nakahara N."/>
            <person name="Morono Y."/>
            <person name="Ogawara M."/>
            <person name="Takaki Y."/>
            <person name="Takano Y."/>
            <person name="Uematsu K."/>
            <person name="Ikuta T."/>
            <person name="Ito M."/>
            <person name="Matsui Y."/>
            <person name="Miyazaki M."/>
            <person name="Murata K."/>
            <person name="Saito Y."/>
            <person name="Sakai S."/>
            <person name="Song C."/>
            <person name="Tasumi E."/>
            <person name="Yamanaka Y."/>
            <person name="Yamaguchi T."/>
            <person name="Kamagata Y."/>
            <person name="Tamaki H."/>
            <person name="Takai K."/>
        </authorList>
    </citation>
    <scope>NUCLEOTIDE SEQUENCE [LARGE SCALE GENOMIC DNA]</scope>
    <source>
        <strain evidence="3 4">MK-D1</strain>
    </source>
</reference>
<dbReference type="InterPro" id="IPR002869">
    <property type="entry name" value="Pyrv_flavodox_OxRed_cen"/>
</dbReference>
<dbReference type="OrthoDB" id="53326at2157"/>